<name>A0ABS2TMQ7_9ACTN</name>
<dbReference type="Gene3D" id="2.60.40.3780">
    <property type="match status" value="1"/>
</dbReference>
<dbReference type="PANTHER" id="PTHR30582">
    <property type="entry name" value="L,D-TRANSPEPTIDASE"/>
    <property type="match status" value="1"/>
</dbReference>
<evidence type="ECO:0000313" key="10">
    <source>
        <dbReference type="EMBL" id="MBM9503756.1"/>
    </source>
</evidence>
<evidence type="ECO:0000256" key="2">
    <source>
        <dbReference type="ARBA" id="ARBA00022679"/>
    </source>
</evidence>
<dbReference type="Pfam" id="PF17964">
    <property type="entry name" value="Big_10"/>
    <property type="match status" value="1"/>
</dbReference>
<comment type="pathway">
    <text evidence="1 7">Cell wall biogenesis; peptidoglycan biosynthesis.</text>
</comment>
<comment type="caution">
    <text evidence="10">The sequence shown here is derived from an EMBL/GenBank/DDBJ whole genome shotgun (WGS) entry which is preliminary data.</text>
</comment>
<dbReference type="CDD" id="cd16913">
    <property type="entry name" value="YkuD_like"/>
    <property type="match status" value="1"/>
</dbReference>
<keyword evidence="2" id="KW-0808">Transferase</keyword>
<feature type="chain" id="PRO_5046620940" evidence="8">
    <location>
        <begin position="19"/>
        <end position="398"/>
    </location>
</feature>
<dbReference type="PROSITE" id="PS52029">
    <property type="entry name" value="LD_TPASE"/>
    <property type="match status" value="1"/>
</dbReference>
<accession>A0ABS2TMQ7</accession>
<keyword evidence="8" id="KW-0732">Signal</keyword>
<keyword evidence="5" id="KW-0012">Acyltransferase</keyword>
<sequence>MPGVLTATLLALAALLLAGCGAPGVGSGDDAGRTARNVVSGTAVSAAAVAIAPADGATDVATSGTLKVTASGGELSSVVVKDASGLTVPGAISADGAVWAPTARLRTATAYTVDATARDSRGRESDRHSAFTTVVPDDTFVGFVTPQDGAEVGVGMEVWLHFNRAVTDRAAVARGLTVTAAPPVAVAAKWYGDQDVYLRPQKFWAPGTRVTLAVDLAGVRAAPGVYGRQRESVHFTVARSQVSVVDAARHTMSVYRDGRLLRALPVTAGVPGHDTPGGTLVIAEKYGRTRMTGDTAGFGGEYDIPDVPHAMRLTTSGTFLYGDYWSPPAVFGTADTSHGGIGLRDARGGADSAAPAAWFFANSLVGDVVEVTGGSGRSVQWYNGLNGWNLDWPQWTAL</sequence>
<reference evidence="10 11" key="1">
    <citation type="submission" date="2021-01" db="EMBL/GenBank/DDBJ databases">
        <title>Streptomyces acididurans sp. nov., isolated from a peat swamp forest soil.</title>
        <authorList>
            <person name="Chantavorakit T."/>
            <person name="Duangmal K."/>
        </authorList>
    </citation>
    <scope>NUCLEOTIDE SEQUENCE [LARGE SCALE GENOMIC DNA]</scope>
    <source>
        <strain evidence="10 11">KK5PA1</strain>
    </source>
</reference>
<evidence type="ECO:0000256" key="7">
    <source>
        <dbReference type="PROSITE-ProRule" id="PRU01373"/>
    </source>
</evidence>
<keyword evidence="6 7" id="KW-0961">Cell wall biogenesis/degradation</keyword>
<protein>
    <submittedName>
        <fullName evidence="10">L,D-transpeptidase family protein</fullName>
    </submittedName>
</protein>
<dbReference type="Proteomes" id="UP000749040">
    <property type="component" value="Unassembled WGS sequence"/>
</dbReference>
<keyword evidence="4 7" id="KW-0573">Peptidoglycan synthesis</keyword>
<dbReference type="InterPro" id="IPR041280">
    <property type="entry name" value="Big_10"/>
</dbReference>
<dbReference type="InterPro" id="IPR005490">
    <property type="entry name" value="LD_TPept_cat_dom"/>
</dbReference>
<feature type="domain" description="L,D-TPase catalytic" evidence="9">
    <location>
        <begin position="241"/>
        <end position="372"/>
    </location>
</feature>
<dbReference type="Pfam" id="PF03734">
    <property type="entry name" value="YkuD"/>
    <property type="match status" value="1"/>
</dbReference>
<evidence type="ECO:0000256" key="5">
    <source>
        <dbReference type="ARBA" id="ARBA00023315"/>
    </source>
</evidence>
<dbReference type="Gene3D" id="2.60.40.3710">
    <property type="match status" value="1"/>
</dbReference>
<evidence type="ECO:0000256" key="1">
    <source>
        <dbReference type="ARBA" id="ARBA00004752"/>
    </source>
</evidence>
<gene>
    <name evidence="10" type="ORF">ITX44_04255</name>
</gene>
<feature type="signal peptide" evidence="8">
    <location>
        <begin position="1"/>
        <end position="18"/>
    </location>
</feature>
<dbReference type="PANTHER" id="PTHR30582:SF2">
    <property type="entry name" value="L,D-TRANSPEPTIDASE YCIB-RELATED"/>
    <property type="match status" value="1"/>
</dbReference>
<evidence type="ECO:0000313" key="11">
    <source>
        <dbReference type="Proteomes" id="UP000749040"/>
    </source>
</evidence>
<dbReference type="SUPFAM" id="SSF141523">
    <property type="entry name" value="L,D-transpeptidase catalytic domain-like"/>
    <property type="match status" value="1"/>
</dbReference>
<dbReference type="InterPro" id="IPR050979">
    <property type="entry name" value="LD-transpeptidase"/>
</dbReference>
<keyword evidence="3 7" id="KW-0133">Cell shape</keyword>
<dbReference type="EMBL" id="JADKYB010000002">
    <property type="protein sequence ID" value="MBM9503756.1"/>
    <property type="molecule type" value="Genomic_DNA"/>
</dbReference>
<evidence type="ECO:0000256" key="6">
    <source>
        <dbReference type="ARBA" id="ARBA00023316"/>
    </source>
</evidence>
<dbReference type="InterPro" id="IPR038063">
    <property type="entry name" value="Transpep_catalytic_dom"/>
</dbReference>
<evidence type="ECO:0000259" key="9">
    <source>
        <dbReference type="PROSITE" id="PS52029"/>
    </source>
</evidence>
<organism evidence="10 11">
    <name type="scientific">Actinacidiphila acididurans</name>
    <dbReference type="NCBI Taxonomy" id="2784346"/>
    <lineage>
        <taxon>Bacteria</taxon>
        <taxon>Bacillati</taxon>
        <taxon>Actinomycetota</taxon>
        <taxon>Actinomycetes</taxon>
        <taxon>Kitasatosporales</taxon>
        <taxon>Streptomycetaceae</taxon>
        <taxon>Actinacidiphila</taxon>
    </lineage>
</organism>
<keyword evidence="11" id="KW-1185">Reference proteome</keyword>
<evidence type="ECO:0000256" key="4">
    <source>
        <dbReference type="ARBA" id="ARBA00022984"/>
    </source>
</evidence>
<dbReference type="Gene3D" id="2.40.440.10">
    <property type="entry name" value="L,D-transpeptidase catalytic domain-like"/>
    <property type="match status" value="1"/>
</dbReference>
<evidence type="ECO:0000256" key="3">
    <source>
        <dbReference type="ARBA" id="ARBA00022960"/>
    </source>
</evidence>
<evidence type="ECO:0000256" key="8">
    <source>
        <dbReference type="SAM" id="SignalP"/>
    </source>
</evidence>
<comment type="caution">
    <text evidence="7">Lacks conserved residue(s) required for the propagation of feature annotation.</text>
</comment>
<proteinExistence type="predicted"/>